<name>A0A1G2S663_9BACT</name>
<proteinExistence type="predicted"/>
<evidence type="ECO:0000313" key="2">
    <source>
        <dbReference type="Proteomes" id="UP000179118"/>
    </source>
</evidence>
<dbReference type="Proteomes" id="UP000179118">
    <property type="component" value="Unassembled WGS sequence"/>
</dbReference>
<organism evidence="1 2">
    <name type="scientific">Candidatus Yonathbacteria bacterium RIFCSPHIGHO2_02_FULL_44_14</name>
    <dbReference type="NCBI Taxonomy" id="1802724"/>
    <lineage>
        <taxon>Bacteria</taxon>
        <taxon>Candidatus Yonathiibacteriota</taxon>
    </lineage>
</organism>
<evidence type="ECO:0000313" key="1">
    <source>
        <dbReference type="EMBL" id="OHA80614.1"/>
    </source>
</evidence>
<gene>
    <name evidence="1" type="ORF">A3D51_00880</name>
</gene>
<sequence>MEPKFEPKQYTLEEIAEMEKSRTISDANLLIKGAEYFFDKKGEKKLDATNMQEEYLEYEKILNESKNLSKEENISRIEKLFSSAISKAKEHNNYYKDNNTFNLNYYDNNGVLQKSRTEFKDNGVLVGTIFSDESLSQIPVPKKNTMWVAKDKLASLDSVVSVEVSNSAPI</sequence>
<comment type="caution">
    <text evidence="1">The sequence shown here is derived from an EMBL/GenBank/DDBJ whole genome shotgun (WGS) entry which is preliminary data.</text>
</comment>
<reference evidence="1 2" key="1">
    <citation type="journal article" date="2016" name="Nat. Commun.">
        <title>Thousands of microbial genomes shed light on interconnected biogeochemical processes in an aquifer system.</title>
        <authorList>
            <person name="Anantharaman K."/>
            <person name="Brown C.T."/>
            <person name="Hug L.A."/>
            <person name="Sharon I."/>
            <person name="Castelle C.J."/>
            <person name="Probst A.J."/>
            <person name="Thomas B.C."/>
            <person name="Singh A."/>
            <person name="Wilkins M.J."/>
            <person name="Karaoz U."/>
            <person name="Brodie E.L."/>
            <person name="Williams K.H."/>
            <person name="Hubbard S.S."/>
            <person name="Banfield J.F."/>
        </authorList>
    </citation>
    <scope>NUCLEOTIDE SEQUENCE [LARGE SCALE GENOMIC DNA]</scope>
</reference>
<protein>
    <submittedName>
        <fullName evidence="1">Uncharacterized protein</fullName>
    </submittedName>
</protein>
<accession>A0A1G2S663</accession>
<dbReference type="AlphaFoldDB" id="A0A1G2S663"/>
<dbReference type="EMBL" id="MHUT01000018">
    <property type="protein sequence ID" value="OHA80614.1"/>
    <property type="molecule type" value="Genomic_DNA"/>
</dbReference>